<evidence type="ECO:0000256" key="2">
    <source>
        <dbReference type="ARBA" id="ARBA00022475"/>
    </source>
</evidence>
<evidence type="ECO:0000256" key="6">
    <source>
        <dbReference type="ARBA" id="ARBA00023315"/>
    </source>
</evidence>
<evidence type="ECO:0000256" key="1">
    <source>
        <dbReference type="ARBA" id="ARBA00004533"/>
    </source>
</evidence>
<keyword evidence="3" id="KW-0997">Cell inner membrane</keyword>
<name>A0A0X8P1I6_ALCXX</name>
<gene>
    <name evidence="7" type="ORF">AL504_20415</name>
</gene>
<dbReference type="PANTHER" id="PTHR30606:SF9">
    <property type="entry name" value="LIPID A BIOSYNTHESIS LAUROYLTRANSFERASE"/>
    <property type="match status" value="1"/>
</dbReference>
<evidence type="ECO:0000256" key="4">
    <source>
        <dbReference type="ARBA" id="ARBA00022679"/>
    </source>
</evidence>
<dbReference type="Pfam" id="PF03279">
    <property type="entry name" value="Lip_A_acyltrans"/>
    <property type="match status" value="1"/>
</dbReference>
<keyword evidence="4 7" id="KW-0808">Transferase</keyword>
<dbReference type="AlphaFoldDB" id="A0A0X8P1I6"/>
<protein>
    <submittedName>
        <fullName evidence="7">Acyltransferase</fullName>
    </submittedName>
</protein>
<evidence type="ECO:0000256" key="3">
    <source>
        <dbReference type="ARBA" id="ARBA00022519"/>
    </source>
</evidence>
<dbReference type="PIRSF" id="PIRSF026649">
    <property type="entry name" value="MsbB"/>
    <property type="match status" value="1"/>
</dbReference>
<evidence type="ECO:0000313" key="7">
    <source>
        <dbReference type="EMBL" id="AMG38173.1"/>
    </source>
</evidence>
<comment type="subcellular location">
    <subcellularLocation>
        <location evidence="1">Cell inner membrane</location>
    </subcellularLocation>
</comment>
<proteinExistence type="predicted"/>
<evidence type="ECO:0000256" key="5">
    <source>
        <dbReference type="ARBA" id="ARBA00023136"/>
    </source>
</evidence>
<keyword evidence="6 7" id="KW-0012">Acyltransferase</keyword>
<keyword evidence="5" id="KW-0472">Membrane</keyword>
<dbReference type="GO" id="GO:0009247">
    <property type="term" value="P:glycolipid biosynthetic process"/>
    <property type="evidence" value="ECO:0007669"/>
    <property type="project" value="UniProtKB-ARBA"/>
</dbReference>
<dbReference type="Proteomes" id="UP000060602">
    <property type="component" value="Chromosome"/>
</dbReference>
<dbReference type="CDD" id="cd07984">
    <property type="entry name" value="LPLAT_LABLAT-like"/>
    <property type="match status" value="1"/>
</dbReference>
<dbReference type="GO" id="GO:0016746">
    <property type="term" value="F:acyltransferase activity"/>
    <property type="evidence" value="ECO:0007669"/>
    <property type="project" value="UniProtKB-KW"/>
</dbReference>
<dbReference type="GO" id="GO:0005886">
    <property type="term" value="C:plasma membrane"/>
    <property type="evidence" value="ECO:0007669"/>
    <property type="project" value="UniProtKB-SubCell"/>
</dbReference>
<dbReference type="PANTHER" id="PTHR30606">
    <property type="entry name" value="LIPID A BIOSYNTHESIS LAUROYL ACYLTRANSFERASE"/>
    <property type="match status" value="1"/>
</dbReference>
<reference evidence="8" key="1">
    <citation type="submission" date="2015-12" db="EMBL/GenBank/DDBJ databases">
        <title>FDA dAtabase for Regulatory Grade micrObial Sequences (FDA-ARGOS): Supporting development and validation of Infectious Disease Dx tests.</title>
        <authorList>
            <person name="Case J."/>
            <person name="Tallon L."/>
            <person name="Sadzewicz L."/>
            <person name="Sengamalay N."/>
            <person name="Ott S."/>
            <person name="Godinez A."/>
            <person name="Nagaraj S."/>
            <person name="Nadendla S."/>
            <person name="Sichtig H."/>
        </authorList>
    </citation>
    <scope>NUCLEOTIDE SEQUENCE [LARGE SCALE GENOMIC DNA]</scope>
    <source>
        <strain evidence="8">FDAARGOS_147</strain>
    </source>
</reference>
<sequence>MKESKTRTLVNLLKWFGRMRPSTRLRIGAALGWLAMRLAKSRTRIVRRNLELCFPEQPEEVRERWVREHFRALAQSIVDRGVLWYGTPEAIKDMVTQSGAERINELTAQGRAVILLAPHFIGLDAAATRLTMEVPSAATMYTPQSDPHIDAVVAAGRARFNEVFLVSRKDGVRDLIRHLRAPRPVYYLPDMDFGRQGAVFAPFFGIQAATLLATAQLAKKWDAAVLPILDFWNPETGRYHAEVLPPLENFPGDDTLEEATARLNRELESWVRRCPSQYYWVHRRFKTRPPGEPKIY</sequence>
<keyword evidence="2" id="KW-1003">Cell membrane</keyword>
<dbReference type="EMBL" id="CP014060">
    <property type="protein sequence ID" value="AMG38173.1"/>
    <property type="molecule type" value="Genomic_DNA"/>
</dbReference>
<organism evidence="7 8">
    <name type="scientific">Alcaligenes xylosoxydans xylosoxydans</name>
    <name type="common">Achromobacter xylosoxidans</name>
    <dbReference type="NCBI Taxonomy" id="85698"/>
    <lineage>
        <taxon>Bacteria</taxon>
        <taxon>Pseudomonadati</taxon>
        <taxon>Pseudomonadota</taxon>
        <taxon>Betaproteobacteria</taxon>
        <taxon>Burkholderiales</taxon>
        <taxon>Alcaligenaceae</taxon>
        <taxon>Achromobacter</taxon>
    </lineage>
</organism>
<dbReference type="RefSeq" id="WP_006391905.1">
    <property type="nucleotide sequence ID" value="NZ_CP014060.2"/>
</dbReference>
<accession>A0A0X8P1I6</accession>
<evidence type="ECO:0000313" key="8">
    <source>
        <dbReference type="Proteomes" id="UP000060602"/>
    </source>
</evidence>
<dbReference type="InterPro" id="IPR004960">
    <property type="entry name" value="LipA_acyltrans"/>
</dbReference>